<evidence type="ECO:0000259" key="4">
    <source>
        <dbReference type="Pfam" id="PF00852"/>
    </source>
</evidence>
<dbReference type="PANTHER" id="PTHR11929:SF194">
    <property type="entry name" value="ALPHA-(1,3)-FUCOSYLTRANSFERASE 10"/>
    <property type="match status" value="1"/>
</dbReference>
<dbReference type="RefSeq" id="WP_097054400.1">
    <property type="nucleotide sequence ID" value="NZ_OCMF01000001.1"/>
</dbReference>
<dbReference type="EMBL" id="OCMF01000001">
    <property type="protein sequence ID" value="SOC78585.1"/>
    <property type="molecule type" value="Genomic_DNA"/>
</dbReference>
<feature type="domain" description="Fucosyltransferase C-terminal" evidence="4">
    <location>
        <begin position="113"/>
        <end position="245"/>
    </location>
</feature>
<dbReference type="InterPro" id="IPR055270">
    <property type="entry name" value="Glyco_tran_10_C"/>
</dbReference>
<proteinExistence type="inferred from homology"/>
<sequence>MNTLKLNFSDFWPGFNKHDNYFINLLRKYYDVQIVEDPEVLIYSCYSFNFLKYNCHKIFFAPENVRPNYNECDFSFSFDYSEAKGNNYRLPLFILYGNVEKLIEEKNIDQISSEKNKFCNMLVSNPRGKERNQFFHLLSEYKKVDSGGKFLNNIGSRVKNRFHFIEPYKFTLAFENSSYPGYTTEKIFEPMKVNSIPIYWGNPKVDTDFNPKSFVNVHDYDNFNNAIDAIKEIDQNENIYKIYLKEPYFKGNEIPKEFTNEVVLGKFIDVISSFKKTNPVLNRRDKLFLGYSNMVRKRFLNKFIFEKRIY</sequence>
<gene>
    <name evidence="6" type="ORF">SAMN06296241_0096</name>
</gene>
<dbReference type="AlphaFoldDB" id="A0A285WZR8"/>
<feature type="domain" description="Alpha-(1,3)-fucosyltransferase FucT N-terminal" evidence="5">
    <location>
        <begin position="7"/>
        <end position="96"/>
    </location>
</feature>
<dbReference type="InterPro" id="IPR038577">
    <property type="entry name" value="GT10-like_C_sf"/>
</dbReference>
<protein>
    <submittedName>
        <fullName evidence="6">Glycosyltransferase family 10 (Fucosyltransferase) C-term</fullName>
    </submittedName>
</protein>
<accession>A0A285WZR8</accession>
<dbReference type="Pfam" id="PF00852">
    <property type="entry name" value="Glyco_transf_10"/>
    <property type="match status" value="1"/>
</dbReference>
<dbReference type="Pfam" id="PF18025">
    <property type="entry name" value="FucT_N"/>
    <property type="match status" value="1"/>
</dbReference>
<comment type="similarity">
    <text evidence="1">Belongs to the glycosyltransferase 10 family.</text>
</comment>
<dbReference type="InterPro" id="IPR001503">
    <property type="entry name" value="Glyco_trans_10"/>
</dbReference>
<organism evidence="6 7">
    <name type="scientific">Salinimicrobium sediminis</name>
    <dbReference type="NCBI Taxonomy" id="1343891"/>
    <lineage>
        <taxon>Bacteria</taxon>
        <taxon>Pseudomonadati</taxon>
        <taxon>Bacteroidota</taxon>
        <taxon>Flavobacteriia</taxon>
        <taxon>Flavobacteriales</taxon>
        <taxon>Flavobacteriaceae</taxon>
        <taxon>Salinimicrobium</taxon>
    </lineage>
</organism>
<dbReference type="GO" id="GO:0008417">
    <property type="term" value="F:fucosyltransferase activity"/>
    <property type="evidence" value="ECO:0007669"/>
    <property type="project" value="InterPro"/>
</dbReference>
<keyword evidence="7" id="KW-1185">Reference proteome</keyword>
<name>A0A285WZR8_9FLAO</name>
<dbReference type="OrthoDB" id="9791032at2"/>
<reference evidence="7" key="1">
    <citation type="submission" date="2017-09" db="EMBL/GenBank/DDBJ databases">
        <authorList>
            <person name="Varghese N."/>
            <person name="Submissions S."/>
        </authorList>
    </citation>
    <scope>NUCLEOTIDE SEQUENCE [LARGE SCALE GENOMIC DNA]</scope>
    <source>
        <strain evidence="7">CGMCC 1.12641</strain>
    </source>
</reference>
<evidence type="ECO:0000259" key="5">
    <source>
        <dbReference type="Pfam" id="PF18025"/>
    </source>
</evidence>
<evidence type="ECO:0000256" key="2">
    <source>
        <dbReference type="ARBA" id="ARBA00022676"/>
    </source>
</evidence>
<dbReference type="GO" id="GO:0016020">
    <property type="term" value="C:membrane"/>
    <property type="evidence" value="ECO:0007669"/>
    <property type="project" value="InterPro"/>
</dbReference>
<dbReference type="Proteomes" id="UP000219193">
    <property type="component" value="Unassembled WGS sequence"/>
</dbReference>
<evidence type="ECO:0000313" key="7">
    <source>
        <dbReference type="Proteomes" id="UP000219193"/>
    </source>
</evidence>
<evidence type="ECO:0000256" key="1">
    <source>
        <dbReference type="ARBA" id="ARBA00008919"/>
    </source>
</evidence>
<keyword evidence="2 6" id="KW-0328">Glycosyltransferase</keyword>
<keyword evidence="3 6" id="KW-0808">Transferase</keyword>
<dbReference type="Gene3D" id="3.40.50.11660">
    <property type="entry name" value="Glycosyl transferase family 10, C-terminal domain"/>
    <property type="match status" value="1"/>
</dbReference>
<evidence type="ECO:0000313" key="6">
    <source>
        <dbReference type="EMBL" id="SOC78585.1"/>
    </source>
</evidence>
<dbReference type="InterPro" id="IPR041058">
    <property type="entry name" value="FucT_N"/>
</dbReference>
<evidence type="ECO:0000256" key="3">
    <source>
        <dbReference type="ARBA" id="ARBA00022679"/>
    </source>
</evidence>
<dbReference type="SUPFAM" id="SSF53756">
    <property type="entry name" value="UDP-Glycosyltransferase/glycogen phosphorylase"/>
    <property type="match status" value="1"/>
</dbReference>
<dbReference type="PANTHER" id="PTHR11929">
    <property type="entry name" value="ALPHA- 1,3 -FUCOSYLTRANSFERASE"/>
    <property type="match status" value="1"/>
</dbReference>